<evidence type="ECO:0000256" key="1">
    <source>
        <dbReference type="SAM" id="MobiDB-lite"/>
    </source>
</evidence>
<dbReference type="HOGENOM" id="CLU_2495814_0_0_11"/>
<dbReference type="STRING" id="43767.A6I91_10680"/>
<proteinExistence type="predicted"/>
<feature type="region of interest" description="Disordered" evidence="1">
    <location>
        <begin position="45"/>
        <end position="86"/>
    </location>
</feature>
<comment type="caution">
    <text evidence="2">The sequence shown here is derived from an EMBL/GenBank/DDBJ whole genome shotgun (WGS) entry which is preliminary data.</text>
</comment>
<protein>
    <submittedName>
        <fullName evidence="2">Uncharacterized protein</fullName>
    </submittedName>
</protein>
<feature type="compositionally biased region" description="Basic and acidic residues" evidence="1">
    <location>
        <begin position="71"/>
        <end position="86"/>
    </location>
</feature>
<keyword evidence="3" id="KW-1185">Reference proteome</keyword>
<dbReference type="EMBL" id="ADNW02000019">
    <property type="protein sequence ID" value="EGD22313.1"/>
    <property type="molecule type" value="Genomic_DNA"/>
</dbReference>
<dbReference type="AlphaFoldDB" id="F1TJK9"/>
<reference evidence="2" key="1">
    <citation type="submission" date="2011-01" db="EMBL/GenBank/DDBJ databases">
        <authorList>
            <person name="Muzny D."/>
            <person name="Qin X."/>
            <person name="Buhay C."/>
            <person name="Dugan-Rocha S."/>
            <person name="Ding Y."/>
            <person name="Chen G."/>
            <person name="Hawes A."/>
            <person name="Holder M."/>
            <person name="Jhangiani S."/>
            <person name="Johnson A."/>
            <person name="Khan Z."/>
            <person name="Li Z."/>
            <person name="Liu W."/>
            <person name="Liu X."/>
            <person name="Perez L."/>
            <person name="Shen H."/>
            <person name="Wang Q."/>
            <person name="Watt J."/>
            <person name="Xi L."/>
            <person name="Xin Y."/>
            <person name="Zhou J."/>
            <person name="Deng J."/>
            <person name="Jiang H."/>
            <person name="Liu Y."/>
            <person name="Qu J."/>
            <person name="Song X.-Z."/>
            <person name="Zhang L."/>
            <person name="Villasana D."/>
            <person name="Johnson A."/>
            <person name="Liu J."/>
            <person name="Liyanage D."/>
            <person name="Lorensuhewa L."/>
            <person name="Robinson T."/>
            <person name="Song A."/>
            <person name="Song B.-B."/>
            <person name="Dinh H."/>
            <person name="Thornton R."/>
            <person name="Coyle M."/>
            <person name="Francisco L."/>
            <person name="Jackson L."/>
            <person name="Javaid M."/>
            <person name="Korchina V."/>
            <person name="Kovar C."/>
            <person name="Mata R."/>
            <person name="Mathew T."/>
            <person name="Ngo R."/>
            <person name="Nguyen L."/>
            <person name="Nguyen N."/>
            <person name="Okwuonu G."/>
            <person name="Ongeri F."/>
            <person name="Pham C."/>
            <person name="Simmons D."/>
            <person name="Wilczek-Boney K."/>
            <person name="Hale W."/>
            <person name="Jakkamsetti A."/>
            <person name="Pham P."/>
            <person name="Ruth R."/>
            <person name="San Lucas F."/>
            <person name="Warren J."/>
            <person name="Zhang J."/>
            <person name="Zhao Z."/>
            <person name="Zhou C."/>
            <person name="Zhu D."/>
            <person name="Lee S."/>
            <person name="Bess C."/>
            <person name="Blankenburg K."/>
            <person name="Forbes L."/>
            <person name="Fu Q."/>
            <person name="Gubbala S."/>
            <person name="Hirani K."/>
            <person name="Jayaseelan J.C."/>
            <person name="Lara F."/>
            <person name="Munidasa M."/>
            <person name="Palculict T."/>
            <person name="Patil S."/>
            <person name="Pu L.-L."/>
            <person name="Saada N."/>
            <person name="Tang L."/>
            <person name="Weissenberger G."/>
            <person name="Zhu Y."/>
            <person name="Hemphill L."/>
            <person name="Shang Y."/>
            <person name="Youmans B."/>
            <person name="Ayvaz T."/>
            <person name="Ross M."/>
            <person name="Santibanez J."/>
            <person name="Aqrawi P."/>
            <person name="Gross S."/>
            <person name="Joshi V."/>
            <person name="Fowler G."/>
            <person name="Nazareth L."/>
            <person name="Reid J."/>
            <person name="Worley K."/>
            <person name="Petrosino J."/>
            <person name="Highlander S."/>
            <person name="Gibbs R."/>
        </authorList>
    </citation>
    <scope>NUCLEOTIDE SEQUENCE [LARGE SCALE GENOMIC DNA]</scope>
    <source>
        <strain evidence="2">ATCC 33707</strain>
    </source>
</reference>
<accession>F1TJK9</accession>
<evidence type="ECO:0000313" key="3">
    <source>
        <dbReference type="Proteomes" id="UP000004245"/>
    </source>
</evidence>
<sequence>MVEVAAQGVRCLSRREVVVMVRTDAENNDAGAVDVPEADLVEQLTPAESDDEHEESTPPPTPLEVNPADAAEQRRSVPLDEDYPRG</sequence>
<gene>
    <name evidence="2" type="ORF">HMPREF0724_13912</name>
</gene>
<name>F1TJK9_RHOHA</name>
<dbReference type="Proteomes" id="UP000004245">
    <property type="component" value="Unassembled WGS sequence"/>
</dbReference>
<organism evidence="2 3">
    <name type="scientific">Prescottella equi ATCC 33707</name>
    <dbReference type="NCBI Taxonomy" id="525370"/>
    <lineage>
        <taxon>Bacteria</taxon>
        <taxon>Bacillati</taxon>
        <taxon>Actinomycetota</taxon>
        <taxon>Actinomycetes</taxon>
        <taxon>Mycobacteriales</taxon>
        <taxon>Nocardiaceae</taxon>
        <taxon>Prescottella</taxon>
    </lineage>
</organism>
<evidence type="ECO:0000313" key="2">
    <source>
        <dbReference type="EMBL" id="EGD22313.1"/>
    </source>
</evidence>